<dbReference type="HOGENOM" id="CLU_043430_0_0_1"/>
<reference evidence="3 4" key="1">
    <citation type="journal article" date="2011" name="Proc. Natl. Acad. Sci. U.S.A.">
        <title>Genome and transcriptome analyses of the mountain pine beetle-fungal symbiont Grosmannia clavigera, a lodgepole pine pathogen.</title>
        <authorList>
            <person name="DiGuistini S."/>
            <person name="Wang Y."/>
            <person name="Liao N.Y."/>
            <person name="Taylor G."/>
            <person name="Tanguay P."/>
            <person name="Feau N."/>
            <person name="Henrissat B."/>
            <person name="Chan S.K."/>
            <person name="Hesse-Orce U."/>
            <person name="Alamouti S.M."/>
            <person name="Tsui C.K.M."/>
            <person name="Docking R.T."/>
            <person name="Levasseur A."/>
            <person name="Haridas S."/>
            <person name="Robertson G."/>
            <person name="Birol I."/>
            <person name="Holt R.A."/>
            <person name="Marra M.A."/>
            <person name="Hamelin R.C."/>
            <person name="Hirst M."/>
            <person name="Jones S.J.M."/>
            <person name="Bohlmann J."/>
            <person name="Breuil C."/>
        </authorList>
    </citation>
    <scope>NUCLEOTIDE SEQUENCE [LARGE SCALE GENOMIC DNA]</scope>
    <source>
        <strain evidence="4">kw1407 / UAMH 11150</strain>
    </source>
</reference>
<dbReference type="InParanoid" id="F0XL09"/>
<evidence type="ECO:0000256" key="1">
    <source>
        <dbReference type="SAM" id="MobiDB-lite"/>
    </source>
</evidence>
<evidence type="ECO:0008006" key="5">
    <source>
        <dbReference type="Google" id="ProtNLM"/>
    </source>
</evidence>
<feature type="region of interest" description="Disordered" evidence="1">
    <location>
        <begin position="62"/>
        <end position="96"/>
    </location>
</feature>
<dbReference type="PANTHER" id="PTHR42039:SF1">
    <property type="entry name" value="PUTATIVE (AFU_ORTHOLOGUE AFUA_3G02940)-RELATED"/>
    <property type="match status" value="1"/>
</dbReference>
<dbReference type="RefSeq" id="XP_014171158.1">
    <property type="nucleotide sequence ID" value="XM_014315683.1"/>
</dbReference>
<sequence>MRTSPLVLLAAVGASALPSHAHHRALHAKKDVSVTATIDGKVVSWMQGDSPFKLAYKPTTSATSTATSTSTSVASATPTTSSSSSISTSSSWSSSSSSTVVAASTSKSVSSSKTSSAAAAASTTAASTSTSTDSGSGLSVYSAFATCSSEKKRATMAEIAYTGNTGCDGYGSNIVLVQASIADKYDYTVKVVNDMSSTAQCKIWNKIGSDGKIDGFFTGFEAKTFTLKAGSSQYVAFDGNSQGGMCCSSGSIATTVAGEFLCPWLEFDFANTSNNEWSGFDASALVEGSAGGPYNALKVCTEDGSTCSSLDGTGSGTNAYLPGDEAADGIGGNIAAGSLSLIATWS</sequence>
<dbReference type="OrthoDB" id="118256at2759"/>
<feature type="chain" id="PRO_5003262254" description="Allergen asp f 4" evidence="2">
    <location>
        <begin position="22"/>
        <end position="346"/>
    </location>
</feature>
<dbReference type="Proteomes" id="UP000007796">
    <property type="component" value="Unassembled WGS sequence"/>
</dbReference>
<dbReference type="PANTHER" id="PTHR42039">
    <property type="entry name" value="PUTATIVE (AFU_ORTHOLOGUE AFUA_3G02940)-RELATED"/>
    <property type="match status" value="1"/>
</dbReference>
<dbReference type="AlphaFoldDB" id="F0XL09"/>
<evidence type="ECO:0000313" key="4">
    <source>
        <dbReference type="Proteomes" id="UP000007796"/>
    </source>
</evidence>
<accession>F0XL09</accession>
<name>F0XL09_GROCL</name>
<dbReference type="GO" id="GO:0019863">
    <property type="term" value="F:IgE binding"/>
    <property type="evidence" value="ECO:0007669"/>
    <property type="project" value="InterPro"/>
</dbReference>
<protein>
    <recommendedName>
        <fullName evidence="5">Allergen asp f 4</fullName>
    </recommendedName>
</protein>
<keyword evidence="2" id="KW-0732">Signal</keyword>
<dbReference type="eggNOG" id="ENOG502SN6Y">
    <property type="taxonomic scope" value="Eukaryota"/>
</dbReference>
<dbReference type="Pfam" id="PF25312">
    <property type="entry name" value="Allergen_Asp_f_4"/>
    <property type="match status" value="1"/>
</dbReference>
<gene>
    <name evidence="3" type="ORF">CMQ_8142</name>
</gene>
<evidence type="ECO:0000256" key="2">
    <source>
        <dbReference type="SAM" id="SignalP"/>
    </source>
</evidence>
<evidence type="ECO:0000313" key="3">
    <source>
        <dbReference type="EMBL" id="EFX01676.1"/>
    </source>
</evidence>
<dbReference type="EMBL" id="GL629788">
    <property type="protein sequence ID" value="EFX01676.1"/>
    <property type="molecule type" value="Genomic_DNA"/>
</dbReference>
<keyword evidence="4" id="KW-1185">Reference proteome</keyword>
<organism evidence="4">
    <name type="scientific">Grosmannia clavigera (strain kw1407 / UAMH 11150)</name>
    <name type="common">Blue stain fungus</name>
    <name type="synonym">Graphiocladiella clavigera</name>
    <dbReference type="NCBI Taxonomy" id="655863"/>
    <lineage>
        <taxon>Eukaryota</taxon>
        <taxon>Fungi</taxon>
        <taxon>Dikarya</taxon>
        <taxon>Ascomycota</taxon>
        <taxon>Pezizomycotina</taxon>
        <taxon>Sordariomycetes</taxon>
        <taxon>Sordariomycetidae</taxon>
        <taxon>Ophiostomatales</taxon>
        <taxon>Ophiostomataceae</taxon>
        <taxon>Leptographium</taxon>
    </lineage>
</organism>
<dbReference type="GeneID" id="25981765"/>
<dbReference type="GO" id="GO:0005576">
    <property type="term" value="C:extracellular region"/>
    <property type="evidence" value="ECO:0007669"/>
    <property type="project" value="InterPro"/>
</dbReference>
<dbReference type="InterPro" id="IPR038903">
    <property type="entry name" value="Allergen_Asp_f_4"/>
</dbReference>
<proteinExistence type="predicted"/>
<feature type="signal peptide" evidence="2">
    <location>
        <begin position="1"/>
        <end position="21"/>
    </location>
</feature>